<keyword evidence="2" id="KW-0472">Membrane</keyword>
<comment type="caution">
    <text evidence="3">The sequence shown here is derived from an EMBL/GenBank/DDBJ whole genome shotgun (WGS) entry which is preliminary data.</text>
</comment>
<keyword evidence="4" id="KW-1185">Reference proteome</keyword>
<feature type="region of interest" description="Disordered" evidence="1">
    <location>
        <begin position="92"/>
        <end position="135"/>
    </location>
</feature>
<feature type="compositionally biased region" description="Low complexity" evidence="1">
    <location>
        <begin position="114"/>
        <end position="134"/>
    </location>
</feature>
<keyword evidence="2" id="KW-1133">Transmembrane helix</keyword>
<feature type="transmembrane region" description="Helical" evidence="2">
    <location>
        <begin position="141"/>
        <end position="165"/>
    </location>
</feature>
<sequence>MLHTDATYTTKGRWGGYYTYPGPTTFWAEGKGSVLNCLTLAKTHSQNYLSHSPDSAFTMSIFETSPRGSPVHVVYGCNVNWAANTVYRTLHVPSSTKSRKTSTTASNPTTLVHTPAIPTPTSTDSTSPSPEVTSAPKSSQAWIAGAVVGPVAGCALVGVLVWWITRYRKRAAATKAAESAAAKTTSGPYQQRQHQQPLGLWPTASPPPSQGPTTRSSASGGTAGSQNDLLNVPGSMGRNGEVYEMHHTYR</sequence>
<organism evidence="3 4">
    <name type="scientific">Apiospora saccharicola</name>
    <dbReference type="NCBI Taxonomy" id="335842"/>
    <lineage>
        <taxon>Eukaryota</taxon>
        <taxon>Fungi</taxon>
        <taxon>Dikarya</taxon>
        <taxon>Ascomycota</taxon>
        <taxon>Pezizomycotina</taxon>
        <taxon>Sordariomycetes</taxon>
        <taxon>Xylariomycetidae</taxon>
        <taxon>Amphisphaeriales</taxon>
        <taxon>Apiosporaceae</taxon>
        <taxon>Apiospora</taxon>
    </lineage>
</organism>
<feature type="region of interest" description="Disordered" evidence="1">
    <location>
        <begin position="179"/>
        <end position="250"/>
    </location>
</feature>
<proteinExistence type="predicted"/>
<protein>
    <submittedName>
        <fullName evidence="3">Uncharacterized protein</fullName>
    </submittedName>
</protein>
<evidence type="ECO:0000256" key="2">
    <source>
        <dbReference type="SAM" id="Phobius"/>
    </source>
</evidence>
<gene>
    <name evidence="3" type="ORF">PG996_004236</name>
</gene>
<feature type="compositionally biased region" description="Polar residues" evidence="1">
    <location>
        <begin position="186"/>
        <end position="196"/>
    </location>
</feature>
<keyword evidence="2" id="KW-0812">Transmembrane</keyword>
<evidence type="ECO:0000313" key="3">
    <source>
        <dbReference type="EMBL" id="KAK8078066.1"/>
    </source>
</evidence>
<evidence type="ECO:0000256" key="1">
    <source>
        <dbReference type="SAM" id="MobiDB-lite"/>
    </source>
</evidence>
<feature type="compositionally biased region" description="Basic and acidic residues" evidence="1">
    <location>
        <begin position="241"/>
        <end position="250"/>
    </location>
</feature>
<accession>A0ABR1W6A5</accession>
<name>A0ABR1W6A5_9PEZI</name>
<reference evidence="3 4" key="1">
    <citation type="submission" date="2023-01" db="EMBL/GenBank/DDBJ databases">
        <title>Analysis of 21 Apiospora genomes using comparative genomics revels a genus with tremendous synthesis potential of carbohydrate active enzymes and secondary metabolites.</title>
        <authorList>
            <person name="Sorensen T."/>
        </authorList>
    </citation>
    <scope>NUCLEOTIDE SEQUENCE [LARGE SCALE GENOMIC DNA]</scope>
    <source>
        <strain evidence="3 4">CBS 83171</strain>
    </source>
</reference>
<evidence type="ECO:0000313" key="4">
    <source>
        <dbReference type="Proteomes" id="UP001446871"/>
    </source>
</evidence>
<dbReference type="EMBL" id="JAQQWM010000002">
    <property type="protein sequence ID" value="KAK8078066.1"/>
    <property type="molecule type" value="Genomic_DNA"/>
</dbReference>
<dbReference type="Proteomes" id="UP001446871">
    <property type="component" value="Unassembled WGS sequence"/>
</dbReference>
<feature type="compositionally biased region" description="Low complexity" evidence="1">
    <location>
        <begin position="211"/>
        <end position="220"/>
    </location>
</feature>